<name>A0A7L1MYX7_RHICY</name>
<dbReference type="OrthoDB" id="8816507at2759"/>
<evidence type="ECO:0000313" key="8">
    <source>
        <dbReference type="EMBL" id="NXN92482.1"/>
    </source>
</evidence>
<dbReference type="Proteomes" id="UP000565785">
    <property type="component" value="Unassembled WGS sequence"/>
</dbReference>
<dbReference type="Pfam" id="PF00656">
    <property type="entry name" value="Peptidase_C14"/>
    <property type="match status" value="1"/>
</dbReference>
<dbReference type="Pfam" id="PF01335">
    <property type="entry name" value="DED"/>
    <property type="match status" value="2"/>
</dbReference>
<dbReference type="PRINTS" id="PR00376">
    <property type="entry name" value="IL1BCENZYME"/>
</dbReference>
<evidence type="ECO:0000313" key="9">
    <source>
        <dbReference type="Proteomes" id="UP000565785"/>
    </source>
</evidence>
<dbReference type="PANTHER" id="PTHR48169:SF3">
    <property type="entry name" value="CASP8 AND FADD LIKE APOPTOSIS REGULATOR"/>
    <property type="match status" value="1"/>
</dbReference>
<keyword evidence="2" id="KW-0053">Apoptosis</keyword>
<dbReference type="GO" id="GO:0006508">
    <property type="term" value="P:proteolysis"/>
    <property type="evidence" value="ECO:0007669"/>
    <property type="project" value="InterPro"/>
</dbReference>
<dbReference type="CDD" id="cd08340">
    <property type="entry name" value="DED_c-FLIP_r2"/>
    <property type="match status" value="1"/>
</dbReference>
<dbReference type="SMART" id="SM00031">
    <property type="entry name" value="DED"/>
    <property type="match status" value="2"/>
</dbReference>
<evidence type="ECO:0000256" key="3">
    <source>
        <dbReference type="ARBA" id="ARBA00022737"/>
    </source>
</evidence>
<feature type="non-terminal residue" evidence="8">
    <location>
        <position position="1"/>
    </location>
</feature>
<keyword evidence="3" id="KW-0677">Repeat</keyword>
<dbReference type="GO" id="GO:0060544">
    <property type="term" value="P:regulation of necroptotic process"/>
    <property type="evidence" value="ECO:0007669"/>
    <property type="project" value="UniProtKB-ARBA"/>
</dbReference>
<gene>
    <name evidence="8" type="primary">Cflar</name>
    <name evidence="8" type="ORF">RHICYA_R08084</name>
</gene>
<evidence type="ECO:0000259" key="7">
    <source>
        <dbReference type="PROSITE" id="PS50208"/>
    </source>
</evidence>
<feature type="domain" description="DED" evidence="6">
    <location>
        <begin position="97"/>
        <end position="175"/>
    </location>
</feature>
<dbReference type="InterPro" id="IPR011029">
    <property type="entry name" value="DEATH-like_dom_sf"/>
</dbReference>
<dbReference type="GO" id="GO:0008047">
    <property type="term" value="F:enzyme activator activity"/>
    <property type="evidence" value="ECO:0007669"/>
    <property type="project" value="UniProtKB-ARBA"/>
</dbReference>
<dbReference type="AlphaFoldDB" id="A0A7L1MYX7"/>
<sequence length="486" mass="56551">MTKCQVPAALIYQIEQELDKEEEEMMVFLCRDLTPDLATANLREILLALNEREKLSWLGLAELLYRVKRFDLLKRILKTEKSIVEANLVRSHRLVPDYRVLMVEINENLEKEDVNSLIFLLREYIPRMKMAKDKSFLALVIHLEKRNLVRPDHLDLIEDCFQNIQRIDLIRKIQNYKHEYLMSSVHSQPVYLNALQASLPNLSLIDSPYNSGKTSIEKSQNGQGFIMAEPVRVSIEESGSGSHKVSDDQYRMQSQPLGMCLILDCIGNDTDVLEETFRSLSYDVHCHRYLNMETMNQTLLEVARLQKHRNFDSFICVLVSRGGPQSIFCTDRAYPGFPLEQIKKYFTTDSCPELLGKPKVFFIQSYIVPENEQEYTSMLEINGNGEKITANADTPWKFYIPQVADFFWSQCQVDVSTLEKSPNSSSYYLRCLVELLQHPHKRKLSILDIHKELDRKVREWNKTVDPSQQYSLLLQHTLTKKLFLSP</sequence>
<evidence type="ECO:0000256" key="2">
    <source>
        <dbReference type="ARBA" id="ARBA00022703"/>
    </source>
</evidence>
<dbReference type="InterPro" id="IPR015917">
    <property type="entry name" value="Pept_C14A"/>
</dbReference>
<dbReference type="Gene3D" id="1.10.533.10">
    <property type="entry name" value="Death Domain, Fas"/>
    <property type="match status" value="2"/>
</dbReference>
<dbReference type="GO" id="GO:2001237">
    <property type="term" value="P:negative regulation of extrinsic apoptotic signaling pathway"/>
    <property type="evidence" value="ECO:0007669"/>
    <property type="project" value="UniProtKB-ARBA"/>
</dbReference>
<comment type="similarity">
    <text evidence="1">Belongs to the peptidase C14A family.</text>
</comment>
<dbReference type="GO" id="GO:0005737">
    <property type="term" value="C:cytoplasm"/>
    <property type="evidence" value="ECO:0007669"/>
    <property type="project" value="UniProtKB-ARBA"/>
</dbReference>
<dbReference type="EMBL" id="VXBP01001156">
    <property type="protein sequence ID" value="NXN92482.1"/>
    <property type="molecule type" value="Genomic_DNA"/>
</dbReference>
<evidence type="ECO:0000256" key="1">
    <source>
        <dbReference type="ARBA" id="ARBA00010134"/>
    </source>
</evidence>
<dbReference type="SMART" id="SM00115">
    <property type="entry name" value="CASc"/>
    <property type="match status" value="1"/>
</dbReference>
<evidence type="ECO:0000256" key="5">
    <source>
        <dbReference type="ARBA" id="ARBA00074066"/>
    </source>
</evidence>
<dbReference type="InterPro" id="IPR001875">
    <property type="entry name" value="DED_dom"/>
</dbReference>
<dbReference type="FunFam" id="1.10.533.10:FF:000016">
    <property type="entry name" value="CASP8 and FADD-like apoptosis regulator"/>
    <property type="match status" value="1"/>
</dbReference>
<evidence type="ECO:0000256" key="4">
    <source>
        <dbReference type="ARBA" id="ARBA00057217"/>
    </source>
</evidence>
<comment type="function">
    <text evidence="4">Apoptosis regulator protein which may function as a crucial link between cell survival and cell death pathways in mammalian cells. Acts as an inhibitor of TNFRSF6 mediated apoptosis. A proteolytic fragment (p43) is likely retained in the death-inducing signaling complex (DISC) thereby blocking further recruitment and processing of caspase-8 at the complex. Full length and shorter isoforms have been shown either to induce apoptosis or to reduce TNFRSF-triggered apoptosis. Lacks enzymatic (caspase) activity.</text>
</comment>
<dbReference type="PROSITE" id="PS50168">
    <property type="entry name" value="DED"/>
    <property type="match status" value="2"/>
</dbReference>
<keyword evidence="9" id="KW-1185">Reference proteome</keyword>
<dbReference type="InterPro" id="IPR011600">
    <property type="entry name" value="Pept_C14_caspase"/>
</dbReference>
<reference evidence="8 9" key="1">
    <citation type="submission" date="2019-09" db="EMBL/GenBank/DDBJ databases">
        <title>Bird 10,000 Genomes (B10K) Project - Family phase.</title>
        <authorList>
            <person name="Zhang G."/>
        </authorList>
    </citation>
    <scope>NUCLEOTIDE SEQUENCE [LARGE SCALE GENOMIC DNA]</scope>
    <source>
        <strain evidence="8">B10K-DU-002-35</strain>
        <tissue evidence="8">Muscle</tissue>
    </source>
</reference>
<dbReference type="PROSITE" id="PS50208">
    <property type="entry name" value="CASPASE_P20"/>
    <property type="match status" value="1"/>
</dbReference>
<dbReference type="FunFam" id="1.10.533.10:FF:000020">
    <property type="entry name" value="CASP8 and FADD like apoptosis regulator"/>
    <property type="match status" value="1"/>
</dbReference>
<dbReference type="InterPro" id="IPR001309">
    <property type="entry name" value="Pept_C14_p20"/>
</dbReference>
<dbReference type="SUPFAM" id="SSF47986">
    <property type="entry name" value="DEATH domain"/>
    <property type="match status" value="2"/>
</dbReference>
<protein>
    <recommendedName>
        <fullName evidence="5">CASP8 and FADD-like apoptosis regulator</fullName>
    </recommendedName>
</protein>
<evidence type="ECO:0000259" key="6">
    <source>
        <dbReference type="PROSITE" id="PS50168"/>
    </source>
</evidence>
<feature type="domain" description="Caspase family p20" evidence="7">
    <location>
        <begin position="269"/>
        <end position="365"/>
    </location>
</feature>
<dbReference type="PANTHER" id="PTHR48169">
    <property type="entry name" value="DED DOMAIN-CONTAINING PROTEIN"/>
    <property type="match status" value="1"/>
</dbReference>
<dbReference type="CDD" id="cd08337">
    <property type="entry name" value="DED_c-FLIP_r1"/>
    <property type="match status" value="1"/>
</dbReference>
<accession>A0A7L1MYX7</accession>
<dbReference type="GO" id="GO:0006915">
    <property type="term" value="P:apoptotic process"/>
    <property type="evidence" value="ECO:0007669"/>
    <property type="project" value="UniProtKB-KW"/>
</dbReference>
<dbReference type="GO" id="GO:0004197">
    <property type="term" value="F:cysteine-type endopeptidase activity"/>
    <property type="evidence" value="ECO:0007669"/>
    <property type="project" value="InterPro"/>
</dbReference>
<feature type="non-terminal residue" evidence="8">
    <location>
        <position position="486"/>
    </location>
</feature>
<dbReference type="InterPro" id="IPR029030">
    <property type="entry name" value="Caspase-like_dom_sf"/>
</dbReference>
<feature type="domain" description="DED" evidence="6">
    <location>
        <begin position="6"/>
        <end position="78"/>
    </location>
</feature>
<proteinExistence type="inferred from homology"/>
<organism evidence="8 9">
    <name type="scientific">Rhinopomastus cyanomelas</name>
    <name type="common">Common scimitarbill</name>
    <dbReference type="NCBI Taxonomy" id="113115"/>
    <lineage>
        <taxon>Eukaryota</taxon>
        <taxon>Metazoa</taxon>
        <taxon>Chordata</taxon>
        <taxon>Craniata</taxon>
        <taxon>Vertebrata</taxon>
        <taxon>Euteleostomi</taxon>
        <taxon>Archelosauria</taxon>
        <taxon>Archosauria</taxon>
        <taxon>Dinosauria</taxon>
        <taxon>Saurischia</taxon>
        <taxon>Theropoda</taxon>
        <taxon>Coelurosauria</taxon>
        <taxon>Aves</taxon>
        <taxon>Neognathae</taxon>
        <taxon>Neoaves</taxon>
        <taxon>Telluraves</taxon>
        <taxon>Coraciimorphae</taxon>
        <taxon>Bucerotiformes</taxon>
        <taxon>Rhinopomastidae</taxon>
        <taxon>Rhinopomastus</taxon>
    </lineage>
</organism>
<comment type="caution">
    <text evidence="8">The sequence shown here is derived from an EMBL/GenBank/DDBJ whole genome shotgun (WGS) entry which is preliminary data.</text>
</comment>
<dbReference type="SUPFAM" id="SSF52129">
    <property type="entry name" value="Caspase-like"/>
    <property type="match status" value="1"/>
</dbReference>
<dbReference type="Gene3D" id="3.40.50.1460">
    <property type="match status" value="1"/>
</dbReference>